<organism evidence="4 5">
    <name type="scientific">Hohenbuehelia grisea</name>
    <dbReference type="NCBI Taxonomy" id="104357"/>
    <lineage>
        <taxon>Eukaryota</taxon>
        <taxon>Fungi</taxon>
        <taxon>Dikarya</taxon>
        <taxon>Basidiomycota</taxon>
        <taxon>Agaricomycotina</taxon>
        <taxon>Agaricomycetes</taxon>
        <taxon>Agaricomycetidae</taxon>
        <taxon>Agaricales</taxon>
        <taxon>Pleurotineae</taxon>
        <taxon>Pleurotaceae</taxon>
        <taxon>Hohenbuehelia</taxon>
    </lineage>
</organism>
<feature type="transmembrane region" description="Helical" evidence="2">
    <location>
        <begin position="186"/>
        <end position="211"/>
    </location>
</feature>
<keyword evidence="2" id="KW-0812">Transmembrane</keyword>
<protein>
    <submittedName>
        <fullName evidence="4">Uncharacterized protein</fullName>
    </submittedName>
</protein>
<feature type="chain" id="PRO_5046499206" evidence="3">
    <location>
        <begin position="20"/>
        <end position="340"/>
    </location>
</feature>
<reference evidence="5" key="1">
    <citation type="submission" date="2024-06" db="EMBL/GenBank/DDBJ databases">
        <title>Multi-omics analyses provide insights into the biosynthesis of the anticancer antibiotic pleurotin in Hohenbuehelia grisea.</title>
        <authorList>
            <person name="Weaver J.A."/>
            <person name="Alberti F."/>
        </authorList>
    </citation>
    <scope>NUCLEOTIDE SEQUENCE [LARGE SCALE GENOMIC DNA]</scope>
    <source>
        <strain evidence="5">T-177</strain>
    </source>
</reference>
<evidence type="ECO:0000313" key="5">
    <source>
        <dbReference type="Proteomes" id="UP001556367"/>
    </source>
</evidence>
<gene>
    <name evidence="4" type="ORF">HGRIS_010586</name>
</gene>
<keyword evidence="3" id="KW-0732">Signal</keyword>
<feature type="compositionally biased region" description="Polar residues" evidence="1">
    <location>
        <begin position="252"/>
        <end position="263"/>
    </location>
</feature>
<evidence type="ECO:0000313" key="4">
    <source>
        <dbReference type="EMBL" id="KAL0947957.1"/>
    </source>
</evidence>
<feature type="compositionally biased region" description="Low complexity" evidence="1">
    <location>
        <begin position="270"/>
        <end position="313"/>
    </location>
</feature>
<evidence type="ECO:0000256" key="3">
    <source>
        <dbReference type="SAM" id="SignalP"/>
    </source>
</evidence>
<feature type="region of interest" description="Disordered" evidence="1">
    <location>
        <begin position="119"/>
        <end position="179"/>
    </location>
</feature>
<accession>A0ABR3IXI1</accession>
<keyword evidence="2" id="KW-1133">Transmembrane helix</keyword>
<dbReference type="Proteomes" id="UP001556367">
    <property type="component" value="Unassembled WGS sequence"/>
</dbReference>
<feature type="compositionally biased region" description="Low complexity" evidence="1">
    <location>
        <begin position="123"/>
        <end position="179"/>
    </location>
</feature>
<evidence type="ECO:0000256" key="1">
    <source>
        <dbReference type="SAM" id="MobiDB-lite"/>
    </source>
</evidence>
<evidence type="ECO:0000256" key="2">
    <source>
        <dbReference type="SAM" id="Phobius"/>
    </source>
</evidence>
<name>A0ABR3IXI1_9AGAR</name>
<feature type="region of interest" description="Disordered" evidence="1">
    <location>
        <begin position="230"/>
        <end position="340"/>
    </location>
</feature>
<comment type="caution">
    <text evidence="4">The sequence shown here is derived from an EMBL/GenBank/DDBJ whole genome shotgun (WGS) entry which is preliminary data.</text>
</comment>
<keyword evidence="5" id="KW-1185">Reference proteome</keyword>
<dbReference type="EMBL" id="JASNQZ010000014">
    <property type="protein sequence ID" value="KAL0947957.1"/>
    <property type="molecule type" value="Genomic_DNA"/>
</dbReference>
<feature type="signal peptide" evidence="3">
    <location>
        <begin position="1"/>
        <end position="19"/>
    </location>
</feature>
<proteinExistence type="predicted"/>
<keyword evidence="2" id="KW-0472">Membrane</keyword>
<sequence>MSWPVVMFLLVSSGLRARAAFLDVLPAPVNGVVAQCSELTLIWDQPPPIHLHVQPDRSITITNLRDLGVQNQTFMKWVVDLPISKQNFSFAYNTIANQFVVFQSDGVLQVGPGETSCLNAAPSSSSQSTSGRETQSGAQIASSTTLVSSSTVTTTGGTITTTGSNSLSPSSQAAATQSSNGNSIPVAAIAGGVAGGIVIGCALMGGFLYLLCWRRKQPSPGVDALEAKLEHSPSDRHITPFIAPSSDDPRNTVPTASQLNLSSAGRHYPSSSMGSATSPSSSKAHRYGAVAASLSSPSSHSVGPTSPPGVVSPTLIPVISPGLASPGRQSSEDPPPTYQV</sequence>